<dbReference type="PANTHER" id="PTHR11697">
    <property type="entry name" value="GENERAL TRANSCRIPTION FACTOR 2-RELATED ZINC FINGER PROTEIN"/>
    <property type="match status" value="1"/>
</dbReference>
<evidence type="ECO:0000313" key="1">
    <source>
        <dbReference type="EMBL" id="KAK9674436.1"/>
    </source>
</evidence>
<keyword evidence="2" id="KW-1185">Reference proteome</keyword>
<evidence type="ECO:0000313" key="2">
    <source>
        <dbReference type="Proteomes" id="UP001443914"/>
    </source>
</evidence>
<protein>
    <recommendedName>
        <fullName evidence="3">HAT C-terminal dimerisation domain-containing protein</fullName>
    </recommendedName>
</protein>
<proteinExistence type="predicted"/>
<dbReference type="EMBL" id="JBDFQZ010000012">
    <property type="protein sequence ID" value="KAK9674436.1"/>
    <property type="molecule type" value="Genomic_DNA"/>
</dbReference>
<sequence>MMNSTIRRRRCLPIAIRLVHHSITRKGQARRQQDQITVELPFRVEFFYVAIDKQLQELNKRFNERALELLALTSRYQLQHFICKVLSDVKLSILQELCPYLTETGKLDVYFLLRRLIRVVLTFPISIATERAFSVMKIMKTRLRNKMEDDFFADSSYSY</sequence>
<gene>
    <name evidence="1" type="ORF">RND81_12G232300</name>
</gene>
<name>A0AAW1HEB1_SAPOF</name>
<organism evidence="1 2">
    <name type="scientific">Saponaria officinalis</name>
    <name type="common">Common soapwort</name>
    <name type="synonym">Lychnis saponaria</name>
    <dbReference type="NCBI Taxonomy" id="3572"/>
    <lineage>
        <taxon>Eukaryota</taxon>
        <taxon>Viridiplantae</taxon>
        <taxon>Streptophyta</taxon>
        <taxon>Embryophyta</taxon>
        <taxon>Tracheophyta</taxon>
        <taxon>Spermatophyta</taxon>
        <taxon>Magnoliopsida</taxon>
        <taxon>eudicotyledons</taxon>
        <taxon>Gunneridae</taxon>
        <taxon>Pentapetalae</taxon>
        <taxon>Caryophyllales</taxon>
        <taxon>Caryophyllaceae</taxon>
        <taxon>Caryophylleae</taxon>
        <taxon>Saponaria</taxon>
    </lineage>
</organism>
<dbReference type="PANTHER" id="PTHR11697:SF230">
    <property type="entry name" value="ZINC FINGER, MYM DOMAIN CONTAINING 1"/>
    <property type="match status" value="1"/>
</dbReference>
<dbReference type="InterPro" id="IPR055298">
    <property type="entry name" value="AtLOH3-like"/>
</dbReference>
<accession>A0AAW1HEB1</accession>
<evidence type="ECO:0008006" key="3">
    <source>
        <dbReference type="Google" id="ProtNLM"/>
    </source>
</evidence>
<comment type="caution">
    <text evidence="1">The sequence shown here is derived from an EMBL/GenBank/DDBJ whole genome shotgun (WGS) entry which is preliminary data.</text>
</comment>
<reference evidence="1" key="1">
    <citation type="submission" date="2024-03" db="EMBL/GenBank/DDBJ databases">
        <title>WGS assembly of Saponaria officinalis var. Norfolk2.</title>
        <authorList>
            <person name="Jenkins J."/>
            <person name="Shu S."/>
            <person name="Grimwood J."/>
            <person name="Barry K."/>
            <person name="Goodstein D."/>
            <person name="Schmutz J."/>
            <person name="Leebens-Mack J."/>
            <person name="Osbourn A."/>
        </authorList>
    </citation>
    <scope>NUCLEOTIDE SEQUENCE [LARGE SCALE GENOMIC DNA]</scope>
    <source>
        <strain evidence="1">JIC</strain>
    </source>
</reference>
<dbReference type="AlphaFoldDB" id="A0AAW1HEB1"/>
<dbReference type="Proteomes" id="UP001443914">
    <property type="component" value="Unassembled WGS sequence"/>
</dbReference>